<evidence type="ECO:0000256" key="2">
    <source>
        <dbReference type="ARBA" id="ARBA00022801"/>
    </source>
</evidence>
<organism evidence="5 6">
    <name type="scientific">Ventrimonas faecis</name>
    <dbReference type="NCBI Taxonomy" id="3133170"/>
    <lineage>
        <taxon>Bacteria</taxon>
        <taxon>Bacillati</taxon>
        <taxon>Bacillota</taxon>
        <taxon>Clostridia</taxon>
        <taxon>Lachnospirales</taxon>
        <taxon>Lachnospiraceae</taxon>
        <taxon>Ventrimonas</taxon>
    </lineage>
</organism>
<dbReference type="Gene3D" id="3.30.420.10">
    <property type="entry name" value="Ribonuclease H-like superfamily/Ribonuclease H"/>
    <property type="match status" value="1"/>
</dbReference>
<dbReference type="GO" id="GO:0004527">
    <property type="term" value="F:exonuclease activity"/>
    <property type="evidence" value="ECO:0007669"/>
    <property type="project" value="UniProtKB-KW"/>
</dbReference>
<accession>A0ABV1HMR5</accession>
<dbReference type="Pfam" id="PF00929">
    <property type="entry name" value="RNase_T"/>
    <property type="match status" value="1"/>
</dbReference>
<dbReference type="PANTHER" id="PTHR23044:SF61">
    <property type="entry name" value="3'-5' EXORIBONUCLEASE 1-RELATED"/>
    <property type="match status" value="1"/>
</dbReference>
<proteinExistence type="predicted"/>
<dbReference type="RefSeq" id="WP_349229740.1">
    <property type="nucleotide sequence ID" value="NZ_JBBMFJ010000021.1"/>
</dbReference>
<dbReference type="InterPro" id="IPR051274">
    <property type="entry name" value="3-5_Exoribonuclease"/>
</dbReference>
<gene>
    <name evidence="5" type="ORF">WMO41_10675</name>
</gene>
<keyword evidence="6" id="KW-1185">Reference proteome</keyword>
<evidence type="ECO:0000313" key="5">
    <source>
        <dbReference type="EMBL" id="MEQ2563617.1"/>
    </source>
</evidence>
<dbReference type="Proteomes" id="UP001437460">
    <property type="component" value="Unassembled WGS sequence"/>
</dbReference>
<evidence type="ECO:0000313" key="6">
    <source>
        <dbReference type="Proteomes" id="UP001437460"/>
    </source>
</evidence>
<keyword evidence="2 5" id="KW-0378">Hydrolase</keyword>
<comment type="caution">
    <text evidence="5">The sequence shown here is derived from an EMBL/GenBank/DDBJ whole genome shotgun (WGS) entry which is preliminary data.</text>
</comment>
<dbReference type="InterPro" id="IPR047201">
    <property type="entry name" value="ERI-1_3'hExo-like"/>
</dbReference>
<feature type="domain" description="Exonuclease" evidence="4">
    <location>
        <begin position="3"/>
        <end position="185"/>
    </location>
</feature>
<dbReference type="EC" id="3.1.-.-" evidence="5"/>
<dbReference type="InterPro" id="IPR012337">
    <property type="entry name" value="RNaseH-like_sf"/>
</dbReference>
<reference evidence="5 6" key="1">
    <citation type="submission" date="2024-03" db="EMBL/GenBank/DDBJ databases">
        <title>Human intestinal bacterial collection.</title>
        <authorList>
            <person name="Pauvert C."/>
            <person name="Hitch T.C.A."/>
            <person name="Clavel T."/>
        </authorList>
    </citation>
    <scope>NUCLEOTIDE SEQUENCE [LARGE SCALE GENOMIC DNA]</scope>
    <source>
        <strain evidence="5 6">CLA-AP-H27</strain>
    </source>
</reference>
<dbReference type="InterPro" id="IPR013520">
    <property type="entry name" value="Ribonucl_H"/>
</dbReference>
<dbReference type="InterPro" id="IPR036397">
    <property type="entry name" value="RNaseH_sf"/>
</dbReference>
<dbReference type="EMBL" id="JBBMFJ010000021">
    <property type="protein sequence ID" value="MEQ2563617.1"/>
    <property type="molecule type" value="Genomic_DNA"/>
</dbReference>
<name>A0ABV1HMR5_9FIRM</name>
<dbReference type="PANTHER" id="PTHR23044">
    <property type="entry name" value="3'-5' EXONUCLEASE ERI1-RELATED"/>
    <property type="match status" value="1"/>
</dbReference>
<dbReference type="CDD" id="cd06133">
    <property type="entry name" value="ERI-1_3'hExo_like"/>
    <property type="match status" value="1"/>
</dbReference>
<evidence type="ECO:0000256" key="3">
    <source>
        <dbReference type="ARBA" id="ARBA00022839"/>
    </source>
</evidence>
<keyword evidence="3 5" id="KW-0269">Exonuclease</keyword>
<dbReference type="SMART" id="SM00479">
    <property type="entry name" value="EXOIII"/>
    <property type="match status" value="1"/>
</dbReference>
<dbReference type="SUPFAM" id="SSF53098">
    <property type="entry name" value="Ribonuclease H-like"/>
    <property type="match status" value="1"/>
</dbReference>
<evidence type="ECO:0000259" key="4">
    <source>
        <dbReference type="SMART" id="SM00479"/>
    </source>
</evidence>
<sequence>MSKYVIVDLEMCKVPKPMRSERYHRGSETIQIGAVLVDENLQITDEFSTYVHPEYGSINGFIRNLTGITSFDVKDACSMREALEHFASWVPEDAVCVSWSSSDENQIRYEMEAKGIELPRLEQLLDSWKDCQKTFSEKIWENKKYRLSEALIIADIAFDEHLHNGLIDARNTALLFVKMEKEPILVLNPYYQRGREEEDVEMNSLASRPFELPELKLLVDAIQSSKFITEKKTNELIKKLEKLVSRYDAQKLQRQVYVSGRVKTMNEKIYYAVDTIHNAISEKRQITFQYYQWNAKKQMVRKEAS</sequence>
<keyword evidence="1" id="KW-0540">Nuclease</keyword>
<protein>
    <submittedName>
        <fullName evidence="5">3'-5' exonuclease</fullName>
        <ecNumber evidence="5">3.1.-.-</ecNumber>
    </submittedName>
</protein>
<evidence type="ECO:0000256" key="1">
    <source>
        <dbReference type="ARBA" id="ARBA00022722"/>
    </source>
</evidence>